<evidence type="ECO:0000313" key="1">
    <source>
        <dbReference type="EMBL" id="RDX49152.1"/>
    </source>
</evidence>
<dbReference type="AlphaFoldDB" id="A0A371D9H7"/>
<proteinExistence type="predicted"/>
<accession>A0A371D9H7</accession>
<sequence length="201" mass="22701">MLHARMIRIQTTRANANVGQQQAPPRYARARQDYIALRREDSHIPLPKSLHVRVLSGRPPDATTTCSSRPLPVHSRGHRDSCDTLLMYEHCSHCAPRILLICVFACLFLVARYPVHLLEHLQVLLYCHLPVKVDTGMSPLTCLTALARLPPLIICRHSPLIWRRNHTHPLFYLEILDGGAGFVIGKTALGDCRAYPIALQR</sequence>
<name>A0A371D9H7_9APHY</name>
<reference evidence="1 2" key="1">
    <citation type="journal article" date="2018" name="Biotechnol. Biofuels">
        <title>Integrative visual omics of the white-rot fungus Polyporus brumalis exposes the biotechnological potential of its oxidative enzymes for delignifying raw plant biomass.</title>
        <authorList>
            <person name="Miyauchi S."/>
            <person name="Rancon A."/>
            <person name="Drula E."/>
            <person name="Hage H."/>
            <person name="Chaduli D."/>
            <person name="Favel A."/>
            <person name="Grisel S."/>
            <person name="Henrissat B."/>
            <person name="Herpoel-Gimbert I."/>
            <person name="Ruiz-Duenas F.J."/>
            <person name="Chevret D."/>
            <person name="Hainaut M."/>
            <person name="Lin J."/>
            <person name="Wang M."/>
            <person name="Pangilinan J."/>
            <person name="Lipzen A."/>
            <person name="Lesage-Meessen L."/>
            <person name="Navarro D."/>
            <person name="Riley R."/>
            <person name="Grigoriev I.V."/>
            <person name="Zhou S."/>
            <person name="Raouche S."/>
            <person name="Rosso M.N."/>
        </authorList>
    </citation>
    <scope>NUCLEOTIDE SEQUENCE [LARGE SCALE GENOMIC DNA]</scope>
    <source>
        <strain evidence="1 2">BRFM 1820</strain>
    </source>
</reference>
<protein>
    <submittedName>
        <fullName evidence="1">Uncharacterized protein</fullName>
    </submittedName>
</protein>
<dbReference type="Proteomes" id="UP000256964">
    <property type="component" value="Unassembled WGS sequence"/>
</dbReference>
<evidence type="ECO:0000313" key="2">
    <source>
        <dbReference type="Proteomes" id="UP000256964"/>
    </source>
</evidence>
<keyword evidence="2" id="KW-1185">Reference proteome</keyword>
<dbReference type="EMBL" id="KZ857407">
    <property type="protein sequence ID" value="RDX49152.1"/>
    <property type="molecule type" value="Genomic_DNA"/>
</dbReference>
<organism evidence="1 2">
    <name type="scientific">Lentinus brumalis</name>
    <dbReference type="NCBI Taxonomy" id="2498619"/>
    <lineage>
        <taxon>Eukaryota</taxon>
        <taxon>Fungi</taxon>
        <taxon>Dikarya</taxon>
        <taxon>Basidiomycota</taxon>
        <taxon>Agaricomycotina</taxon>
        <taxon>Agaricomycetes</taxon>
        <taxon>Polyporales</taxon>
        <taxon>Polyporaceae</taxon>
        <taxon>Lentinus</taxon>
    </lineage>
</organism>
<gene>
    <name evidence="1" type="ORF">OH76DRAFT_559404</name>
</gene>